<dbReference type="Pfam" id="PF07714">
    <property type="entry name" value="PK_Tyr_Ser-Thr"/>
    <property type="match status" value="1"/>
</dbReference>
<dbReference type="InterPro" id="IPR000980">
    <property type="entry name" value="SH2"/>
</dbReference>
<dbReference type="InterPro" id="IPR001245">
    <property type="entry name" value="Ser-Thr/Tyr_kinase_cat_dom"/>
</dbReference>
<comment type="caution">
    <text evidence="11">The sequence shown here is derived from an EMBL/GenBank/DDBJ whole genome shotgun (WGS) entry which is preliminary data.</text>
</comment>
<evidence type="ECO:0000256" key="8">
    <source>
        <dbReference type="RuleBase" id="RU362096"/>
    </source>
</evidence>
<dbReference type="SMART" id="SM00219">
    <property type="entry name" value="TyrKc"/>
    <property type="match status" value="1"/>
</dbReference>
<dbReference type="Proteomes" id="UP000054995">
    <property type="component" value="Unassembled WGS sequence"/>
</dbReference>
<evidence type="ECO:0000256" key="1">
    <source>
        <dbReference type="ARBA" id="ARBA00022679"/>
    </source>
</evidence>
<evidence type="ECO:0000256" key="5">
    <source>
        <dbReference type="ARBA" id="ARBA00023137"/>
    </source>
</evidence>
<feature type="binding site" evidence="7">
    <location>
        <position position="205"/>
    </location>
    <ligand>
        <name>ATP</name>
        <dbReference type="ChEBI" id="CHEBI:30616"/>
    </ligand>
</feature>
<dbReference type="PROSITE" id="PS00107">
    <property type="entry name" value="PROTEIN_KINASE_ATP"/>
    <property type="match status" value="1"/>
</dbReference>
<keyword evidence="5 8" id="KW-0829">Tyrosine-protein kinase</keyword>
<keyword evidence="2 7" id="KW-0547">Nucleotide-binding</keyword>
<dbReference type="SUPFAM" id="SSF56112">
    <property type="entry name" value="Protein kinase-like (PK-like)"/>
    <property type="match status" value="1"/>
</dbReference>
<evidence type="ECO:0000313" key="11">
    <source>
        <dbReference type="EMBL" id="KRY91120.1"/>
    </source>
</evidence>
<keyword evidence="6" id="KW-0727">SH2 domain</keyword>
<dbReference type="SUPFAM" id="SSF55550">
    <property type="entry name" value="SH2 domain"/>
    <property type="match status" value="1"/>
</dbReference>
<dbReference type="SMART" id="SM00252">
    <property type="entry name" value="SH2"/>
    <property type="match status" value="1"/>
</dbReference>
<reference evidence="11 12" key="1">
    <citation type="submission" date="2015-01" db="EMBL/GenBank/DDBJ databases">
        <title>Evolution of Trichinella species and genotypes.</title>
        <authorList>
            <person name="Korhonen P.K."/>
            <person name="Edoardo P."/>
            <person name="Giuseppe L.R."/>
            <person name="Gasser R.B."/>
        </authorList>
    </citation>
    <scope>NUCLEOTIDE SEQUENCE [LARGE SCALE GENOMIC DNA]</scope>
    <source>
        <strain evidence="11">ISS470</strain>
    </source>
</reference>
<dbReference type="InterPro" id="IPR011009">
    <property type="entry name" value="Kinase-like_dom_sf"/>
</dbReference>
<accession>A0A0V1FYM1</accession>
<dbReference type="PRINTS" id="PR00109">
    <property type="entry name" value="TYRKINASE"/>
</dbReference>
<dbReference type="PANTHER" id="PTHR24418">
    <property type="entry name" value="TYROSINE-PROTEIN KINASE"/>
    <property type="match status" value="1"/>
</dbReference>
<dbReference type="GO" id="GO:0005524">
    <property type="term" value="F:ATP binding"/>
    <property type="evidence" value="ECO:0007669"/>
    <property type="project" value="UniProtKB-UniRule"/>
</dbReference>
<dbReference type="InterPro" id="IPR050198">
    <property type="entry name" value="Non-receptor_tyrosine_kinases"/>
</dbReference>
<feature type="domain" description="SH2" evidence="9">
    <location>
        <begin position="67"/>
        <end position="165"/>
    </location>
</feature>
<keyword evidence="1 8" id="KW-0808">Transferase</keyword>
<evidence type="ECO:0000256" key="6">
    <source>
        <dbReference type="PROSITE-ProRule" id="PRU00191"/>
    </source>
</evidence>
<dbReference type="InterPro" id="IPR020635">
    <property type="entry name" value="Tyr_kinase_cat_dom"/>
</dbReference>
<evidence type="ECO:0000256" key="4">
    <source>
        <dbReference type="ARBA" id="ARBA00022840"/>
    </source>
</evidence>
<keyword evidence="3 8" id="KW-0418">Kinase</keyword>
<dbReference type="Pfam" id="PF00017">
    <property type="entry name" value="SH2"/>
    <property type="match status" value="1"/>
</dbReference>
<feature type="domain" description="Protein kinase" evidence="10">
    <location>
        <begin position="173"/>
        <end position="435"/>
    </location>
</feature>
<organism evidence="11 12">
    <name type="scientific">Trichinella pseudospiralis</name>
    <name type="common">Parasitic roundworm</name>
    <dbReference type="NCBI Taxonomy" id="6337"/>
    <lineage>
        <taxon>Eukaryota</taxon>
        <taxon>Metazoa</taxon>
        <taxon>Ecdysozoa</taxon>
        <taxon>Nematoda</taxon>
        <taxon>Enoplea</taxon>
        <taxon>Dorylaimia</taxon>
        <taxon>Trichinellida</taxon>
        <taxon>Trichinellidae</taxon>
        <taxon>Trichinella</taxon>
    </lineage>
</organism>
<dbReference type="InterPro" id="IPR000719">
    <property type="entry name" value="Prot_kinase_dom"/>
</dbReference>
<dbReference type="Gene3D" id="3.30.505.10">
    <property type="entry name" value="SH2 domain"/>
    <property type="match status" value="1"/>
</dbReference>
<keyword evidence="4 7" id="KW-0067">ATP-binding</keyword>
<dbReference type="PROSITE" id="PS50011">
    <property type="entry name" value="PROTEIN_KINASE_DOM"/>
    <property type="match status" value="1"/>
</dbReference>
<evidence type="ECO:0000259" key="9">
    <source>
        <dbReference type="PROSITE" id="PS50001"/>
    </source>
</evidence>
<dbReference type="EC" id="2.7.10.2" evidence="8"/>
<evidence type="ECO:0000313" key="12">
    <source>
        <dbReference type="Proteomes" id="UP000054995"/>
    </source>
</evidence>
<comment type="catalytic activity">
    <reaction evidence="8">
        <text>L-tyrosyl-[protein] + ATP = O-phospho-L-tyrosyl-[protein] + ADP + H(+)</text>
        <dbReference type="Rhea" id="RHEA:10596"/>
        <dbReference type="Rhea" id="RHEA-COMP:10136"/>
        <dbReference type="Rhea" id="RHEA-COMP:20101"/>
        <dbReference type="ChEBI" id="CHEBI:15378"/>
        <dbReference type="ChEBI" id="CHEBI:30616"/>
        <dbReference type="ChEBI" id="CHEBI:46858"/>
        <dbReference type="ChEBI" id="CHEBI:61978"/>
        <dbReference type="ChEBI" id="CHEBI:456216"/>
        <dbReference type="EC" id="2.7.10.2"/>
    </reaction>
</comment>
<comment type="similarity">
    <text evidence="8">Belongs to the protein kinase superfamily. Tyr protein kinase family.</text>
</comment>
<name>A0A0V1FYM1_TRIPS</name>
<evidence type="ECO:0000256" key="7">
    <source>
        <dbReference type="PROSITE-ProRule" id="PRU10141"/>
    </source>
</evidence>
<dbReference type="CDD" id="cd00192">
    <property type="entry name" value="PTKc"/>
    <property type="match status" value="1"/>
</dbReference>
<dbReference type="Gene3D" id="1.10.510.10">
    <property type="entry name" value="Transferase(Phosphotransferase) domain 1"/>
    <property type="match status" value="1"/>
</dbReference>
<evidence type="ECO:0000256" key="3">
    <source>
        <dbReference type="ARBA" id="ARBA00022777"/>
    </source>
</evidence>
<protein>
    <recommendedName>
        <fullName evidence="8">Tyrosine-protein kinase</fullName>
        <ecNumber evidence="8">2.7.10.2</ecNumber>
    </recommendedName>
</protein>
<dbReference type="GO" id="GO:0004715">
    <property type="term" value="F:non-membrane spanning protein tyrosine kinase activity"/>
    <property type="evidence" value="ECO:0007669"/>
    <property type="project" value="UniProtKB-EC"/>
</dbReference>
<dbReference type="InterPro" id="IPR017441">
    <property type="entry name" value="Protein_kinase_ATP_BS"/>
</dbReference>
<gene>
    <name evidence="11" type="primary">V-FPS</name>
    <name evidence="11" type="ORF">T4D_12888</name>
</gene>
<evidence type="ECO:0000256" key="2">
    <source>
        <dbReference type="ARBA" id="ARBA00022741"/>
    </source>
</evidence>
<evidence type="ECO:0000259" key="10">
    <source>
        <dbReference type="PROSITE" id="PS50011"/>
    </source>
</evidence>
<sequence>MPKIIITQNFSKMKKLHIIVKKIDALEMGNIQFCNKFAKLFKLTKELKESNICSDCLTIDSVYNSPYFYGNLPSHELIRDFLKEDGDFLFRRPIVGEEPSCLYLSVLAGGVVHHFAIEAVKNGYSIESAIYPTVTKLINHYRSKKKPLMRDPNVVLLKRAIRKPHWLFQISDIHIGNKLGEGYFGFVHQGLQKLPNGDERKVAIKFLKNKTDKTLNADNESFSNECRLLRRLNHENLIRFQGLAVGAFDMKLIVELCDSDLKSYLKNDPVTMSVCVNMFVQVASAMEYLAYKKIIHRDLALRNCLWKNNTVKIADFGLAREGEFYEMKGKETIPVRWTAPDVILHKKYSEKSDVWSFGVLMWEILVKGEYPYEEEEKQWSGHFLTNLLKTLRNGNRLNLPNNTPEDIREIAARCWNLAECKRPTFSELRKNLEMI</sequence>
<dbReference type="AlphaFoldDB" id="A0A0V1FYM1"/>
<dbReference type="OrthoDB" id="3256376at2759"/>
<proteinExistence type="inferred from homology"/>
<dbReference type="InterPro" id="IPR036860">
    <property type="entry name" value="SH2_dom_sf"/>
</dbReference>
<keyword evidence="12" id="KW-1185">Reference proteome</keyword>
<dbReference type="EMBL" id="JYDT01000016">
    <property type="protein sequence ID" value="KRY91120.1"/>
    <property type="molecule type" value="Genomic_DNA"/>
</dbReference>
<dbReference type="PROSITE" id="PS50001">
    <property type="entry name" value="SH2"/>
    <property type="match status" value="1"/>
</dbReference>